<dbReference type="InterPro" id="IPR036937">
    <property type="entry name" value="Adhesion_dom_fimbrial_sf"/>
</dbReference>
<sequence>MSVLKKSLLGFSVALLMTSAAYADVDGGSGELHFTGTVSSAPCDIHPDDINQDIELGNVRTTEINDTGHSTEKRIVIRLINCDIPNSDDGTGSPLTKVTITFDSAAKTVMGTPMLANTTTGGATGVGVMLFDKDHNPVTLGQANPDITLNPAASGMDLVAYAWMQQVDSGTAVTAGAVTANATYVLTYK</sequence>
<proteinExistence type="predicted"/>
<feature type="signal peptide" evidence="1">
    <location>
        <begin position="1"/>
        <end position="23"/>
    </location>
</feature>
<evidence type="ECO:0000313" key="3">
    <source>
        <dbReference type="EMBL" id="QST72331.1"/>
    </source>
</evidence>
<dbReference type="GO" id="GO:0043709">
    <property type="term" value="P:cell adhesion involved in single-species biofilm formation"/>
    <property type="evidence" value="ECO:0007669"/>
    <property type="project" value="TreeGrafter"/>
</dbReference>
<dbReference type="InterPro" id="IPR000259">
    <property type="entry name" value="Adhesion_dom_fimbrial"/>
</dbReference>
<dbReference type="Pfam" id="PF00419">
    <property type="entry name" value="Fimbrial"/>
    <property type="match status" value="1"/>
</dbReference>
<dbReference type="EMBL" id="CP070296">
    <property type="protein sequence ID" value="QST72331.1"/>
    <property type="molecule type" value="Genomic_DNA"/>
</dbReference>
<dbReference type="GO" id="GO:0009289">
    <property type="term" value="C:pilus"/>
    <property type="evidence" value="ECO:0007669"/>
    <property type="project" value="InterPro"/>
</dbReference>
<reference evidence="3 5" key="1">
    <citation type="submission" date="2021-03" db="EMBL/GenBank/DDBJ databases">
        <title>Comparative genomics of Chinese and international isolates of Escherichia albertii: population structure and evolution of virulence and antimicrobial resistance.</title>
        <authorList>
            <person name="Wang H."/>
            <person name="Xiong Y."/>
            <person name="Luo L."/>
        </authorList>
    </citation>
    <scope>NUCLEOTIDE SEQUENCE [LARGE SCALE GENOMIC DNA]</scope>
    <source>
        <strain evidence="3 5">Sample 165</strain>
    </source>
</reference>
<reference evidence="4" key="2">
    <citation type="submission" date="2023-02" db="EMBL/GenBank/DDBJ databases">
        <title>Escherichia albertii as a potential enteropathogen in the light of epidemiological and genomic studies.</title>
        <authorList>
            <person name="Leszczynska K."/>
            <person name="Swiecicka I."/>
            <person name="Daniluk T."/>
            <person name="Lebensztejn D."/>
            <person name="Chmielewska S."/>
            <person name="Leszczynska D."/>
            <person name="Gawor J."/>
            <person name="Kliber M."/>
        </authorList>
    </citation>
    <scope>NUCLEOTIDE SEQUENCE</scope>
    <source>
        <strain evidence="4">BIA_7</strain>
    </source>
</reference>
<organism evidence="4 6">
    <name type="scientific">Escherichia albertii</name>
    <dbReference type="NCBI Taxonomy" id="208962"/>
    <lineage>
        <taxon>Bacteria</taxon>
        <taxon>Pseudomonadati</taxon>
        <taxon>Pseudomonadota</taxon>
        <taxon>Gammaproteobacteria</taxon>
        <taxon>Enterobacterales</taxon>
        <taxon>Enterobacteriaceae</taxon>
        <taxon>Escherichia</taxon>
    </lineage>
</organism>
<dbReference type="InterPro" id="IPR050263">
    <property type="entry name" value="Bact_Fimbrial_Adh_Pro"/>
</dbReference>
<dbReference type="InterPro" id="IPR008966">
    <property type="entry name" value="Adhesion_dom_sf"/>
</dbReference>
<dbReference type="PANTHER" id="PTHR33420:SF11">
    <property type="entry name" value="FIMBRIAL-LIKE PROTEIN"/>
    <property type="match status" value="1"/>
</dbReference>
<dbReference type="Proteomes" id="UP001219219">
    <property type="component" value="Chromosome"/>
</dbReference>
<evidence type="ECO:0000256" key="1">
    <source>
        <dbReference type="SAM" id="SignalP"/>
    </source>
</evidence>
<name>A0A7U8WUL3_ESCAL</name>
<dbReference type="EMBL" id="CP117562">
    <property type="protein sequence ID" value="WDB29152.1"/>
    <property type="molecule type" value="Genomic_DNA"/>
</dbReference>
<dbReference type="PANTHER" id="PTHR33420">
    <property type="entry name" value="FIMBRIAL SUBUNIT ELFA-RELATED"/>
    <property type="match status" value="1"/>
</dbReference>
<dbReference type="RefSeq" id="WP_025237364.1">
    <property type="nucleotide sequence ID" value="NZ_AP014857.1"/>
</dbReference>
<feature type="chain" id="PRO_5044440711" evidence="1">
    <location>
        <begin position="24"/>
        <end position="189"/>
    </location>
</feature>
<dbReference type="Proteomes" id="UP000663211">
    <property type="component" value="Chromosome"/>
</dbReference>
<dbReference type="AlphaFoldDB" id="A0A7U8WUL3"/>
<evidence type="ECO:0000313" key="6">
    <source>
        <dbReference type="Proteomes" id="UP001219219"/>
    </source>
</evidence>
<keyword evidence="1" id="KW-0732">Signal</keyword>
<dbReference type="Gene3D" id="2.60.40.1090">
    <property type="entry name" value="Fimbrial-type adhesion domain"/>
    <property type="match status" value="1"/>
</dbReference>
<evidence type="ECO:0000259" key="2">
    <source>
        <dbReference type="Pfam" id="PF00419"/>
    </source>
</evidence>
<gene>
    <name evidence="3" type="ORF">JRC44_15815</name>
    <name evidence="4" type="ORF">PS049_23175</name>
</gene>
<dbReference type="SUPFAM" id="SSF49401">
    <property type="entry name" value="Bacterial adhesins"/>
    <property type="match status" value="1"/>
</dbReference>
<evidence type="ECO:0000313" key="5">
    <source>
        <dbReference type="Proteomes" id="UP000663211"/>
    </source>
</evidence>
<protein>
    <submittedName>
        <fullName evidence="3 4">Fimbrial protein</fullName>
    </submittedName>
</protein>
<feature type="domain" description="Fimbrial-type adhesion" evidence="2">
    <location>
        <begin position="33"/>
        <end position="189"/>
    </location>
</feature>
<evidence type="ECO:0000313" key="4">
    <source>
        <dbReference type="EMBL" id="WDB29152.1"/>
    </source>
</evidence>
<accession>A0A7U8WUL3</accession>